<keyword evidence="1" id="KW-0346">Stress response</keyword>
<dbReference type="InterPro" id="IPR002068">
    <property type="entry name" value="A-crystallin/Hsp20_dom"/>
</dbReference>
<feature type="domain" description="SHSP" evidence="4">
    <location>
        <begin position="46"/>
        <end position="162"/>
    </location>
</feature>
<keyword evidence="6" id="KW-1185">Reference proteome</keyword>
<organism evidence="5 6">
    <name type="scientific">Spirodela intermedia</name>
    <name type="common">Intermediate duckweed</name>
    <dbReference type="NCBI Taxonomy" id="51605"/>
    <lineage>
        <taxon>Eukaryota</taxon>
        <taxon>Viridiplantae</taxon>
        <taxon>Streptophyta</taxon>
        <taxon>Embryophyta</taxon>
        <taxon>Tracheophyta</taxon>
        <taxon>Spermatophyta</taxon>
        <taxon>Magnoliopsida</taxon>
        <taxon>Liliopsida</taxon>
        <taxon>Araceae</taxon>
        <taxon>Lemnoideae</taxon>
        <taxon>Spirodela</taxon>
    </lineage>
</organism>
<sequence length="177" mass="20087">MPVIQSLFGRSGREDVACLSSPSAWSMLDGFSIGSSLFSPSQRAPRRPAFADARIRSEETAENHILKADLRGLSEEEVKLKVEAEEGILQVWGEHRTVLTGKDRRWGDAENSVRRFRRRIPLPDDAEEDLMHATVRKGVLIITIPRREVQRPPVKEGDDEARRQSESVLYNEALRQI</sequence>
<dbReference type="Proteomes" id="UP000663760">
    <property type="component" value="Chromosome 16"/>
</dbReference>
<dbReference type="OrthoDB" id="1431247at2759"/>
<name>A0A7I8LHK5_SPIIN</name>
<dbReference type="Gene3D" id="2.60.40.790">
    <property type="match status" value="1"/>
</dbReference>
<proteinExistence type="inferred from homology"/>
<dbReference type="AlphaFoldDB" id="A0A7I8LHK5"/>
<protein>
    <recommendedName>
        <fullName evidence="4">SHSP domain-containing protein</fullName>
    </recommendedName>
</protein>
<dbReference type="InterPro" id="IPR008978">
    <property type="entry name" value="HSP20-like_chaperone"/>
</dbReference>
<evidence type="ECO:0000313" key="5">
    <source>
        <dbReference type="EMBL" id="CAA7409523.1"/>
    </source>
</evidence>
<dbReference type="CDD" id="cd06464">
    <property type="entry name" value="ACD_sHsps-like"/>
    <property type="match status" value="1"/>
</dbReference>
<evidence type="ECO:0000256" key="3">
    <source>
        <dbReference type="RuleBase" id="RU003616"/>
    </source>
</evidence>
<dbReference type="Pfam" id="PF00011">
    <property type="entry name" value="HSP20"/>
    <property type="match status" value="1"/>
</dbReference>
<comment type="similarity">
    <text evidence="2 3">Belongs to the small heat shock protein (HSP20) family.</text>
</comment>
<dbReference type="PANTHER" id="PTHR11527">
    <property type="entry name" value="HEAT-SHOCK PROTEIN 20 FAMILY MEMBER"/>
    <property type="match status" value="1"/>
</dbReference>
<evidence type="ECO:0000256" key="2">
    <source>
        <dbReference type="PROSITE-ProRule" id="PRU00285"/>
    </source>
</evidence>
<dbReference type="InterPro" id="IPR031107">
    <property type="entry name" value="Small_HSP"/>
</dbReference>
<dbReference type="PROSITE" id="PS01031">
    <property type="entry name" value="SHSP"/>
    <property type="match status" value="1"/>
</dbReference>
<dbReference type="SUPFAM" id="SSF49764">
    <property type="entry name" value="HSP20-like chaperones"/>
    <property type="match status" value="1"/>
</dbReference>
<reference evidence="5" key="1">
    <citation type="submission" date="2020-02" db="EMBL/GenBank/DDBJ databases">
        <authorList>
            <person name="Scholz U."/>
            <person name="Mascher M."/>
            <person name="Fiebig A."/>
        </authorList>
    </citation>
    <scope>NUCLEOTIDE SEQUENCE</scope>
</reference>
<dbReference type="EMBL" id="LR746279">
    <property type="protein sequence ID" value="CAA7409523.1"/>
    <property type="molecule type" value="Genomic_DNA"/>
</dbReference>
<evidence type="ECO:0000313" key="6">
    <source>
        <dbReference type="Proteomes" id="UP000663760"/>
    </source>
</evidence>
<evidence type="ECO:0000256" key="1">
    <source>
        <dbReference type="ARBA" id="ARBA00023016"/>
    </source>
</evidence>
<evidence type="ECO:0000259" key="4">
    <source>
        <dbReference type="PROSITE" id="PS01031"/>
    </source>
</evidence>
<accession>A0A7I8LHK5</accession>
<gene>
    <name evidence="5" type="ORF">SI8410_16020201</name>
</gene>